<dbReference type="EMBL" id="FMAE01000003">
    <property type="protein sequence ID" value="SCB23833.1"/>
    <property type="molecule type" value="Genomic_DNA"/>
</dbReference>
<evidence type="ECO:0000313" key="2">
    <source>
        <dbReference type="EMBL" id="SCB23833.1"/>
    </source>
</evidence>
<sequence length="74" mass="7857">MRSGVGDGLSTSNTARVERSPRSRCAQSTRPLQGRVSYPAALSPNASANSEYDFFRAAWSYTAVITISSSGLLA</sequence>
<feature type="region of interest" description="Disordered" evidence="1">
    <location>
        <begin position="1"/>
        <end position="46"/>
    </location>
</feature>
<accession>A0A1C3V7W7</accession>
<feature type="compositionally biased region" description="Low complexity" evidence="1">
    <location>
        <begin position="37"/>
        <end position="46"/>
    </location>
</feature>
<proteinExistence type="predicted"/>
<organism evidence="2 3">
    <name type="scientific">Bradyrhizobium yuanmingense</name>
    <dbReference type="NCBI Taxonomy" id="108015"/>
    <lineage>
        <taxon>Bacteria</taxon>
        <taxon>Pseudomonadati</taxon>
        <taxon>Pseudomonadota</taxon>
        <taxon>Alphaproteobacteria</taxon>
        <taxon>Hyphomicrobiales</taxon>
        <taxon>Nitrobacteraceae</taxon>
        <taxon>Bradyrhizobium</taxon>
    </lineage>
</organism>
<gene>
    <name evidence="2" type="ORF">GA0061099_1003327</name>
</gene>
<evidence type="ECO:0000256" key="1">
    <source>
        <dbReference type="SAM" id="MobiDB-lite"/>
    </source>
</evidence>
<evidence type="ECO:0000313" key="3">
    <source>
        <dbReference type="Proteomes" id="UP000183174"/>
    </source>
</evidence>
<name>A0A1C3V7W7_9BRAD</name>
<dbReference type="AlphaFoldDB" id="A0A1C3V7W7"/>
<dbReference type="Proteomes" id="UP000183174">
    <property type="component" value="Unassembled WGS sequence"/>
</dbReference>
<reference evidence="2 3" key="1">
    <citation type="submission" date="2016-08" db="EMBL/GenBank/DDBJ databases">
        <authorList>
            <person name="Seilhamer J.J."/>
        </authorList>
    </citation>
    <scope>NUCLEOTIDE SEQUENCE [LARGE SCALE GENOMIC DNA]</scope>
    <source>
        <strain evidence="2 3">CCBAU 10071</strain>
    </source>
</reference>
<protein>
    <submittedName>
        <fullName evidence="2">Uncharacterized protein</fullName>
    </submittedName>
</protein>